<dbReference type="Proteomes" id="UP000002748">
    <property type="component" value="Unassembled WGS sequence"/>
</dbReference>
<feature type="region of interest" description="Disordered" evidence="1">
    <location>
        <begin position="1"/>
        <end position="46"/>
    </location>
</feature>
<dbReference type="GeneID" id="25988323"/>
<dbReference type="RefSeq" id="XP_014178524.1">
    <property type="nucleotide sequence ID" value="XM_014323049.1"/>
</dbReference>
<gene>
    <name evidence="2" type="ORF">A1Q1_04811</name>
</gene>
<evidence type="ECO:0000256" key="1">
    <source>
        <dbReference type="SAM" id="MobiDB-lite"/>
    </source>
</evidence>
<feature type="compositionally biased region" description="Acidic residues" evidence="1">
    <location>
        <begin position="366"/>
        <end position="383"/>
    </location>
</feature>
<feature type="compositionally biased region" description="Polar residues" evidence="1">
    <location>
        <begin position="1"/>
        <end position="15"/>
    </location>
</feature>
<name>J6EQ89_TRIAS</name>
<dbReference type="AlphaFoldDB" id="J6EQ89"/>
<comment type="caution">
    <text evidence="2">The sequence shown here is derived from an EMBL/GenBank/DDBJ whole genome shotgun (WGS) entry which is preliminary data.</text>
</comment>
<protein>
    <submittedName>
        <fullName evidence="2">Uncharacterized protein</fullName>
    </submittedName>
</protein>
<proteinExistence type="predicted"/>
<organism evidence="2 3">
    <name type="scientific">Trichosporon asahii var. asahii (strain ATCC 90039 / CBS 2479 / JCM 2466 / KCTC 7840 / NBRC 103889/ NCYC 2677 / UAMH 7654)</name>
    <name type="common">Yeast</name>
    <dbReference type="NCBI Taxonomy" id="1186058"/>
    <lineage>
        <taxon>Eukaryota</taxon>
        <taxon>Fungi</taxon>
        <taxon>Dikarya</taxon>
        <taxon>Basidiomycota</taxon>
        <taxon>Agaricomycotina</taxon>
        <taxon>Tremellomycetes</taxon>
        <taxon>Trichosporonales</taxon>
        <taxon>Trichosporonaceae</taxon>
        <taxon>Trichosporon</taxon>
    </lineage>
</organism>
<evidence type="ECO:0000313" key="3">
    <source>
        <dbReference type="Proteomes" id="UP000002748"/>
    </source>
</evidence>
<reference evidence="2 3" key="1">
    <citation type="journal article" date="2012" name="Eukaryot. Cell">
        <title>Draft genome sequence of CBS 2479, the standard type strain of Trichosporon asahii.</title>
        <authorList>
            <person name="Yang R.Y."/>
            <person name="Li H.T."/>
            <person name="Zhu H."/>
            <person name="Zhou G.P."/>
            <person name="Wang M."/>
            <person name="Wang L."/>
        </authorList>
    </citation>
    <scope>NUCLEOTIDE SEQUENCE [LARGE SCALE GENOMIC DNA]</scope>
    <source>
        <strain evidence="3">ATCC 90039 / CBS 2479 / JCM 2466 / KCTC 7840 / NCYC 2677 / UAMH 7654</strain>
    </source>
</reference>
<dbReference type="KEGG" id="tasa:A1Q1_04811"/>
<dbReference type="VEuPathDB" id="FungiDB:A1Q1_04811"/>
<dbReference type="EMBL" id="ALBS01000283">
    <property type="protein sequence ID" value="EJT46634.1"/>
    <property type="molecule type" value="Genomic_DNA"/>
</dbReference>
<dbReference type="HOGENOM" id="CLU_644336_0_0_1"/>
<sequence length="426" mass="47125">MSLAHQTRSSRSETGSPPLDPLQAPAKASSSNYAARHQHPSSGSSPPMQRFRYVVCLDLAAFKTEIAERYAHVIASLPRSMCEANFQARWMNLLGLPERELPFFKSGAIFGYDCGVDLRGHVIPPVPPLSDDDSETHDDSPGNLVNRLARAGARDMGLPFWQAEFAWQASFGNDSRGVASGVANIRSKPERAKSGFLHIVLLTALNRALCGGSLGFFAYRERFCRLYAISDDLVAVEKLHFDDATPQEPPVPLAANDLADVMEQETMTPDKFAASLPHTLPRDGPNIAPLSALVRWSVMAYNGLLDQPRHTPFTRFKPTAAARRLHDAVMDGQLNHGNDYNGDGEGDADVAALIAGFPAMRAVPRDEEEEEEAWWDSEEEEEPFEDKIVELYRASGIRLLQLDPSDMEALAEGREEDFNWAQFEQS</sequence>
<evidence type="ECO:0000313" key="2">
    <source>
        <dbReference type="EMBL" id="EJT46634.1"/>
    </source>
</evidence>
<accession>J6EQ89</accession>
<feature type="region of interest" description="Disordered" evidence="1">
    <location>
        <begin position="363"/>
        <end position="383"/>
    </location>
</feature>